<dbReference type="Pfam" id="PF00665">
    <property type="entry name" value="rve"/>
    <property type="match status" value="1"/>
</dbReference>
<dbReference type="InterPro" id="IPR048020">
    <property type="entry name" value="Transpos_IS3"/>
</dbReference>
<dbReference type="NCBIfam" id="NF033516">
    <property type="entry name" value="transpos_IS3"/>
    <property type="match status" value="1"/>
</dbReference>
<dbReference type="InterPro" id="IPR050900">
    <property type="entry name" value="Transposase_IS3/IS150/IS904"/>
</dbReference>
<dbReference type="KEGG" id="swo:Swol_0996"/>
<dbReference type="PROSITE" id="PS50994">
    <property type="entry name" value="INTEGRASE"/>
    <property type="match status" value="1"/>
</dbReference>
<feature type="domain" description="Integrase catalytic" evidence="2">
    <location>
        <begin position="110"/>
        <end position="269"/>
    </location>
</feature>
<dbReference type="HOGENOM" id="CLU_027402_4_1_9"/>
<evidence type="ECO:0000256" key="1">
    <source>
        <dbReference type="ARBA" id="ARBA00002286"/>
    </source>
</evidence>
<keyword evidence="4" id="KW-1185">Reference proteome</keyword>
<reference evidence="4" key="1">
    <citation type="journal article" date="2010" name="Environ. Microbiol.">
        <title>The genome of Syntrophomonas wolfei: new insights into syntrophic metabolism and biohydrogen production.</title>
        <authorList>
            <person name="Sieber J.R."/>
            <person name="Sims D.R."/>
            <person name="Han C."/>
            <person name="Kim E."/>
            <person name="Lykidis A."/>
            <person name="Lapidus A.L."/>
            <person name="McDonnald E."/>
            <person name="Rohlin L."/>
            <person name="Culley D.E."/>
            <person name="Gunsalus R."/>
            <person name="McInerney M.J."/>
        </authorList>
    </citation>
    <scope>NUCLEOTIDE SEQUENCE [LARGE SCALE GENOMIC DNA]</scope>
    <source>
        <strain evidence="4">DSM 2245B / Goettingen</strain>
    </source>
</reference>
<dbReference type="InterPro" id="IPR001584">
    <property type="entry name" value="Integrase_cat-core"/>
</dbReference>
<name>Q0AY94_SYNWW</name>
<gene>
    <name evidence="3" type="ordered locus">Swol_0996</name>
</gene>
<organism evidence="3 4">
    <name type="scientific">Syntrophomonas wolfei subsp. wolfei (strain DSM 2245B / Goettingen)</name>
    <dbReference type="NCBI Taxonomy" id="335541"/>
    <lineage>
        <taxon>Bacteria</taxon>
        <taxon>Bacillati</taxon>
        <taxon>Bacillota</taxon>
        <taxon>Clostridia</taxon>
        <taxon>Eubacteriales</taxon>
        <taxon>Syntrophomonadaceae</taxon>
        <taxon>Syntrophomonas</taxon>
    </lineage>
</organism>
<protein>
    <submittedName>
        <fullName evidence="3">Integrase, catalytic region</fullName>
    </submittedName>
</protein>
<dbReference type="Pfam" id="PF13276">
    <property type="entry name" value="HTH_21"/>
    <property type="match status" value="1"/>
</dbReference>
<dbReference type="PANTHER" id="PTHR46889">
    <property type="entry name" value="TRANSPOSASE INSF FOR INSERTION SEQUENCE IS3B-RELATED"/>
    <property type="match status" value="1"/>
</dbReference>
<accession>Q0AY94</accession>
<proteinExistence type="predicted"/>
<dbReference type="GO" id="GO:0003676">
    <property type="term" value="F:nucleic acid binding"/>
    <property type="evidence" value="ECO:0007669"/>
    <property type="project" value="InterPro"/>
</dbReference>
<sequence>MVDWDNPELPIKTQAELLSLNRTSLYYKPVPPSPEEISIKHLIDEIYTKYPYYGSRRIQAVLNKKGVIINRKAVQRHMREMGIQGICPGPNLSKRDLQHRIYPYLLRGVKITHPNQVWSLDITYIRMKYGWMYLVAIIDWYSRYILSWELDQSLEISFVLRAVNKALAQAQPEIMNSDQGSQFTSIPYIELLQNAGAKISMDGKCRALDNIFIERVWRSLKWEDIFLKNYETPREVRHGVNNWFQTYNYGRPHQSLKYQTPAQVYFESKEVMTIDSVNDITEVLALPESNCFAFS</sequence>
<dbReference type="Proteomes" id="UP000001968">
    <property type="component" value="Chromosome"/>
</dbReference>
<dbReference type="Gene3D" id="3.30.420.10">
    <property type="entry name" value="Ribonuclease H-like superfamily/Ribonuclease H"/>
    <property type="match status" value="1"/>
</dbReference>
<dbReference type="GO" id="GO:0015074">
    <property type="term" value="P:DNA integration"/>
    <property type="evidence" value="ECO:0007669"/>
    <property type="project" value="InterPro"/>
</dbReference>
<dbReference type="PANTHER" id="PTHR46889:SF4">
    <property type="entry name" value="TRANSPOSASE INSO FOR INSERTION SEQUENCE ELEMENT IS911B-RELATED"/>
    <property type="match status" value="1"/>
</dbReference>
<dbReference type="InterPro" id="IPR036397">
    <property type="entry name" value="RNaseH_sf"/>
</dbReference>
<dbReference type="AlphaFoldDB" id="Q0AY94"/>
<dbReference type="InterPro" id="IPR012337">
    <property type="entry name" value="RNaseH-like_sf"/>
</dbReference>
<evidence type="ECO:0000259" key="2">
    <source>
        <dbReference type="PROSITE" id="PS50994"/>
    </source>
</evidence>
<evidence type="ECO:0000313" key="4">
    <source>
        <dbReference type="Proteomes" id="UP000001968"/>
    </source>
</evidence>
<dbReference type="InterPro" id="IPR025948">
    <property type="entry name" value="HTH-like_dom"/>
</dbReference>
<dbReference type="SUPFAM" id="SSF53098">
    <property type="entry name" value="Ribonuclease H-like"/>
    <property type="match status" value="1"/>
</dbReference>
<dbReference type="EMBL" id="CP000448">
    <property type="protein sequence ID" value="ABI68310.1"/>
    <property type="molecule type" value="Genomic_DNA"/>
</dbReference>
<dbReference type="eggNOG" id="COG2801">
    <property type="taxonomic scope" value="Bacteria"/>
</dbReference>
<comment type="function">
    <text evidence="1">Involved in the transposition of the insertion sequence.</text>
</comment>
<dbReference type="STRING" id="335541.Swol_0996"/>
<evidence type="ECO:0000313" key="3">
    <source>
        <dbReference type="EMBL" id="ABI68310.1"/>
    </source>
</evidence>